<keyword evidence="7" id="KW-1185">Reference proteome</keyword>
<keyword evidence="2 5" id="KW-0812">Transmembrane</keyword>
<dbReference type="AlphaFoldDB" id="A0A6F8YW41"/>
<organism evidence="6 7">
    <name type="scientific">Phytohabitans suffuscus</name>
    <dbReference type="NCBI Taxonomy" id="624315"/>
    <lineage>
        <taxon>Bacteria</taxon>
        <taxon>Bacillati</taxon>
        <taxon>Actinomycetota</taxon>
        <taxon>Actinomycetes</taxon>
        <taxon>Micromonosporales</taxon>
        <taxon>Micromonosporaceae</taxon>
    </lineage>
</organism>
<evidence type="ECO:0000256" key="5">
    <source>
        <dbReference type="SAM" id="Phobius"/>
    </source>
</evidence>
<dbReference type="Proteomes" id="UP000503011">
    <property type="component" value="Chromosome"/>
</dbReference>
<keyword evidence="4 5" id="KW-0472">Membrane</keyword>
<dbReference type="RefSeq" id="WP_197946166.1">
    <property type="nucleotide sequence ID" value="NZ_AP022871.1"/>
</dbReference>
<dbReference type="InterPro" id="IPR035906">
    <property type="entry name" value="MetI-like_sf"/>
</dbReference>
<accession>A0A6F8YW41</accession>
<feature type="transmembrane region" description="Helical" evidence="5">
    <location>
        <begin position="7"/>
        <end position="29"/>
    </location>
</feature>
<reference evidence="6 7" key="2">
    <citation type="submission" date="2020-03" db="EMBL/GenBank/DDBJ databases">
        <authorList>
            <person name="Ichikawa N."/>
            <person name="Kimura A."/>
            <person name="Kitahashi Y."/>
            <person name="Uohara A."/>
        </authorList>
    </citation>
    <scope>NUCLEOTIDE SEQUENCE [LARGE SCALE GENOMIC DNA]</scope>
    <source>
        <strain evidence="6 7">NBRC 105367</strain>
    </source>
</reference>
<keyword evidence="3 5" id="KW-1133">Transmembrane helix</keyword>
<proteinExistence type="predicted"/>
<dbReference type="GO" id="GO:0016020">
    <property type="term" value="C:membrane"/>
    <property type="evidence" value="ECO:0007669"/>
    <property type="project" value="UniProtKB-SubCell"/>
</dbReference>
<evidence type="ECO:0000256" key="4">
    <source>
        <dbReference type="ARBA" id="ARBA00023136"/>
    </source>
</evidence>
<reference evidence="6 7" key="1">
    <citation type="submission" date="2020-03" db="EMBL/GenBank/DDBJ databases">
        <title>Whole genome shotgun sequence of Phytohabitans suffuscus NBRC 105367.</title>
        <authorList>
            <person name="Komaki H."/>
            <person name="Tamura T."/>
        </authorList>
    </citation>
    <scope>NUCLEOTIDE SEQUENCE [LARGE SCALE GENOMIC DNA]</scope>
    <source>
        <strain evidence="6 7">NBRC 105367</strain>
    </source>
</reference>
<gene>
    <name evidence="6" type="ORF">Psuf_076120</name>
</gene>
<evidence type="ECO:0000313" key="6">
    <source>
        <dbReference type="EMBL" id="BCB90299.1"/>
    </source>
</evidence>
<sequence>MAAHPKLVIIVAVAGVIGYLALVPLYYLLWGTFFDDAGFTLDGFARAYGDSQIGSLVLNSLWFAVGSAVLSLVVGTALAYLNVRTDVPFKGCSSPPRSSR</sequence>
<dbReference type="Gene3D" id="1.10.3720.10">
    <property type="entry name" value="MetI-like"/>
    <property type="match status" value="1"/>
</dbReference>
<comment type="subcellular location">
    <subcellularLocation>
        <location evidence="1">Membrane</location>
        <topology evidence="1">Multi-pass membrane protein</topology>
    </subcellularLocation>
</comment>
<evidence type="ECO:0000256" key="2">
    <source>
        <dbReference type="ARBA" id="ARBA00022692"/>
    </source>
</evidence>
<name>A0A6F8YW41_9ACTN</name>
<evidence type="ECO:0000256" key="3">
    <source>
        <dbReference type="ARBA" id="ARBA00022989"/>
    </source>
</evidence>
<protein>
    <recommendedName>
        <fullName evidence="8">ABC transmembrane type-1 domain-containing protein</fullName>
    </recommendedName>
</protein>
<feature type="transmembrane region" description="Helical" evidence="5">
    <location>
        <begin position="61"/>
        <end position="81"/>
    </location>
</feature>
<evidence type="ECO:0000256" key="1">
    <source>
        <dbReference type="ARBA" id="ARBA00004141"/>
    </source>
</evidence>
<dbReference type="EMBL" id="AP022871">
    <property type="protein sequence ID" value="BCB90299.1"/>
    <property type="molecule type" value="Genomic_DNA"/>
</dbReference>
<evidence type="ECO:0008006" key="8">
    <source>
        <dbReference type="Google" id="ProtNLM"/>
    </source>
</evidence>
<dbReference type="SUPFAM" id="SSF161098">
    <property type="entry name" value="MetI-like"/>
    <property type="match status" value="1"/>
</dbReference>
<evidence type="ECO:0000313" key="7">
    <source>
        <dbReference type="Proteomes" id="UP000503011"/>
    </source>
</evidence>
<dbReference type="KEGG" id="psuu:Psuf_076120"/>